<evidence type="ECO:0000256" key="2">
    <source>
        <dbReference type="ARBA" id="ARBA00022643"/>
    </source>
</evidence>
<feature type="binding site" evidence="6">
    <location>
        <position position="10"/>
    </location>
    <ligand>
        <name>FMN</name>
        <dbReference type="ChEBI" id="CHEBI:58210"/>
    </ligand>
</feature>
<comment type="caution">
    <text evidence="8">The sequence shown here is derived from an EMBL/GenBank/DDBJ whole genome shotgun (WGS) entry which is preliminary data.</text>
</comment>
<keyword evidence="1 6" id="KW-0285">Flavoprotein</keyword>
<keyword evidence="4 6" id="KW-0520">NAD</keyword>
<keyword evidence="9" id="KW-1185">Reference proteome</keyword>
<dbReference type="Pfam" id="PF02525">
    <property type="entry name" value="Flavodoxin_2"/>
    <property type="match status" value="1"/>
</dbReference>
<feature type="binding site" evidence="6">
    <location>
        <begin position="98"/>
        <end position="101"/>
    </location>
    <ligand>
        <name>FMN</name>
        <dbReference type="ChEBI" id="CHEBI:58210"/>
    </ligand>
</feature>
<accession>A0A4S1X9Q4</accession>
<dbReference type="Gene3D" id="3.40.50.360">
    <property type="match status" value="1"/>
</dbReference>
<comment type="function">
    <text evidence="6">Quinone reductase that provides resistance to thiol-specific stress caused by electrophilic quinones.</text>
</comment>
<evidence type="ECO:0000256" key="3">
    <source>
        <dbReference type="ARBA" id="ARBA00023002"/>
    </source>
</evidence>
<comment type="catalytic activity">
    <reaction evidence="5">
        <text>N,N-dimethyl-1,4-phenylenediamine + anthranilate + 2 NAD(+) = 2-(4-dimethylaminophenyl)diazenylbenzoate + 2 NADH + 2 H(+)</text>
        <dbReference type="Rhea" id="RHEA:55872"/>
        <dbReference type="ChEBI" id="CHEBI:15378"/>
        <dbReference type="ChEBI" id="CHEBI:15783"/>
        <dbReference type="ChEBI" id="CHEBI:16567"/>
        <dbReference type="ChEBI" id="CHEBI:57540"/>
        <dbReference type="ChEBI" id="CHEBI:57945"/>
        <dbReference type="ChEBI" id="CHEBI:71579"/>
        <dbReference type="EC" id="1.7.1.17"/>
    </reaction>
    <physiologicalReaction direction="right-to-left" evidence="5">
        <dbReference type="Rhea" id="RHEA:55874"/>
    </physiologicalReaction>
</comment>
<comment type="subunit">
    <text evidence="6">Homodimer.</text>
</comment>
<keyword evidence="2 6" id="KW-0288">FMN</keyword>
<dbReference type="InterPro" id="IPR029039">
    <property type="entry name" value="Flavoprotein-like_sf"/>
</dbReference>
<dbReference type="Proteomes" id="UP000306147">
    <property type="component" value="Unassembled WGS sequence"/>
</dbReference>
<dbReference type="OrthoDB" id="9787136at2"/>
<dbReference type="PANTHER" id="PTHR43741:SF4">
    <property type="entry name" value="FMN-DEPENDENT NADH:QUINONE OXIDOREDUCTASE"/>
    <property type="match status" value="1"/>
</dbReference>
<organism evidence="8 9">
    <name type="scientific">Sphingomonas gei</name>
    <dbReference type="NCBI Taxonomy" id="1395960"/>
    <lineage>
        <taxon>Bacteria</taxon>
        <taxon>Pseudomonadati</taxon>
        <taxon>Pseudomonadota</taxon>
        <taxon>Alphaproteobacteria</taxon>
        <taxon>Sphingomonadales</taxon>
        <taxon>Sphingomonadaceae</taxon>
        <taxon>Sphingomonas</taxon>
    </lineage>
</organism>
<feature type="binding site" evidence="6">
    <location>
        <begin position="16"/>
        <end position="18"/>
    </location>
    <ligand>
        <name>FMN</name>
        <dbReference type="ChEBI" id="CHEBI:58210"/>
    </ligand>
</feature>
<dbReference type="GO" id="GO:0009055">
    <property type="term" value="F:electron transfer activity"/>
    <property type="evidence" value="ECO:0007669"/>
    <property type="project" value="UniProtKB-UniRule"/>
</dbReference>
<evidence type="ECO:0000256" key="6">
    <source>
        <dbReference type="HAMAP-Rule" id="MF_01216"/>
    </source>
</evidence>
<evidence type="ECO:0000313" key="8">
    <source>
        <dbReference type="EMBL" id="TGX52475.1"/>
    </source>
</evidence>
<dbReference type="GO" id="GO:0016655">
    <property type="term" value="F:oxidoreductase activity, acting on NAD(P)H, quinone or similar compound as acceptor"/>
    <property type="evidence" value="ECO:0007669"/>
    <property type="project" value="InterPro"/>
</dbReference>
<dbReference type="EC" id="1.7.1.17" evidence="6"/>
<dbReference type="GO" id="GO:0010181">
    <property type="term" value="F:FMN binding"/>
    <property type="evidence" value="ECO:0007669"/>
    <property type="project" value="UniProtKB-UniRule"/>
</dbReference>
<gene>
    <name evidence="6" type="primary">azoR</name>
    <name evidence="8" type="ORF">E5A73_15555</name>
</gene>
<dbReference type="EC" id="1.6.5.-" evidence="6"/>
<proteinExistence type="inferred from homology"/>
<reference evidence="8 9" key="1">
    <citation type="submission" date="2019-04" db="EMBL/GenBank/DDBJ databases">
        <title>Sphingomonas psychrotolerans sp. nov., isolated from soil in the Tianshan Mountains, Xinjiang, China.</title>
        <authorList>
            <person name="Luo Y."/>
            <person name="Sheng H."/>
        </authorList>
    </citation>
    <scope>NUCLEOTIDE SEQUENCE [LARGE SCALE GENOMIC DNA]</scope>
    <source>
        <strain evidence="8 9">ZFGT-11</strain>
    </source>
</reference>
<comment type="cofactor">
    <cofactor evidence="6">
        <name>FMN</name>
        <dbReference type="ChEBI" id="CHEBI:58210"/>
    </cofactor>
    <text evidence="6">Binds 1 FMN per subunit.</text>
</comment>
<protein>
    <recommendedName>
        <fullName evidence="6">FMN dependent NADH:quinone oxidoreductase</fullName>
        <ecNumber evidence="6">1.6.5.-</ecNumber>
    </recommendedName>
    <alternativeName>
        <fullName evidence="6">Azo-dye reductase</fullName>
    </alternativeName>
    <alternativeName>
        <fullName evidence="6">FMN-dependent NADH-azo compound oxidoreductase</fullName>
    </alternativeName>
    <alternativeName>
        <fullName evidence="6">FMN-dependent NADH-azoreductase</fullName>
        <ecNumber evidence="6">1.7.1.17</ecNumber>
    </alternativeName>
</protein>
<dbReference type="PANTHER" id="PTHR43741">
    <property type="entry name" value="FMN-DEPENDENT NADH-AZOREDUCTASE 1"/>
    <property type="match status" value="1"/>
</dbReference>
<dbReference type="InterPro" id="IPR023048">
    <property type="entry name" value="NADH:quinone_OxRdtase_FMN_depd"/>
</dbReference>
<dbReference type="InterPro" id="IPR050104">
    <property type="entry name" value="FMN-dep_NADH:Q_OxRdtase_AzoR1"/>
</dbReference>
<dbReference type="EMBL" id="SRXT01000006">
    <property type="protein sequence ID" value="TGX52475.1"/>
    <property type="molecule type" value="Genomic_DNA"/>
</dbReference>
<dbReference type="HAMAP" id="MF_01216">
    <property type="entry name" value="Azoreductase_type1"/>
    <property type="match status" value="1"/>
</dbReference>
<evidence type="ECO:0000256" key="4">
    <source>
        <dbReference type="ARBA" id="ARBA00023027"/>
    </source>
</evidence>
<evidence type="ECO:0000256" key="5">
    <source>
        <dbReference type="ARBA" id="ARBA00048542"/>
    </source>
</evidence>
<evidence type="ECO:0000313" key="9">
    <source>
        <dbReference type="Proteomes" id="UP000306147"/>
    </source>
</evidence>
<feature type="domain" description="Flavodoxin-like fold" evidence="7">
    <location>
        <begin position="3"/>
        <end position="189"/>
    </location>
</feature>
<dbReference type="AlphaFoldDB" id="A0A4S1X9Q4"/>
<comment type="similarity">
    <text evidence="6">Belongs to the azoreductase type 1 family.</text>
</comment>
<comment type="caution">
    <text evidence="6">Lacks conserved residue(s) required for the propagation of feature annotation.</text>
</comment>
<evidence type="ECO:0000259" key="7">
    <source>
        <dbReference type="Pfam" id="PF02525"/>
    </source>
</evidence>
<comment type="catalytic activity">
    <reaction evidence="6">
        <text>2 a quinone + NADH + H(+) = 2 a 1,4-benzosemiquinone + NAD(+)</text>
        <dbReference type="Rhea" id="RHEA:65952"/>
        <dbReference type="ChEBI" id="CHEBI:15378"/>
        <dbReference type="ChEBI" id="CHEBI:57540"/>
        <dbReference type="ChEBI" id="CHEBI:57945"/>
        <dbReference type="ChEBI" id="CHEBI:132124"/>
        <dbReference type="ChEBI" id="CHEBI:134225"/>
    </reaction>
</comment>
<keyword evidence="3 6" id="KW-0560">Oxidoreductase</keyword>
<dbReference type="InterPro" id="IPR003680">
    <property type="entry name" value="Flavodoxin_fold"/>
</dbReference>
<evidence type="ECO:0000256" key="1">
    <source>
        <dbReference type="ARBA" id="ARBA00022630"/>
    </source>
</evidence>
<dbReference type="SUPFAM" id="SSF52218">
    <property type="entry name" value="Flavoproteins"/>
    <property type="match status" value="1"/>
</dbReference>
<name>A0A4S1X9Q4_9SPHN</name>
<sequence length="214" mass="22714">MVRLLYVSASPRKAASASIAAADIFFAALEETGGEILVDELDLWRAHLPEFDGARIAAKYAKLAGREPSGAEAGAWQQMRTLVSRFAAADAVVVATPMWNFGIPYKLKQWIDLITQPGLTFAFDPDTGYSPIIRPRPAFVIMSSAGDYSKGPSFGRPDLATPYLEAALPFLGLGPISIEKIGPTAGPPEVTSSANALAIARLKTCAAEFLGQAS</sequence>
<dbReference type="GO" id="GO:0016652">
    <property type="term" value="F:oxidoreductase activity, acting on NAD(P)H as acceptor"/>
    <property type="evidence" value="ECO:0007669"/>
    <property type="project" value="UniProtKB-UniRule"/>
</dbReference>
<comment type="function">
    <text evidence="6">Also exhibits azoreductase activity. Catalyzes the reductive cleavage of the azo bond in aromatic azo compounds to the corresponding amines.</text>
</comment>